<reference evidence="2 3" key="1">
    <citation type="submission" date="2021-04" db="EMBL/GenBank/DDBJ databases">
        <authorList>
            <person name="Vanwijnsberghe S."/>
        </authorList>
    </citation>
    <scope>NUCLEOTIDE SEQUENCE [LARGE SCALE GENOMIC DNA]</scope>
    <source>
        <strain evidence="2 3">LMG 32171</strain>
    </source>
</reference>
<proteinExistence type="predicted"/>
<dbReference type="RefSeq" id="WP_228976412.1">
    <property type="nucleotide sequence ID" value="NZ_CAJQYY010000006.1"/>
</dbReference>
<comment type="caution">
    <text evidence="2">The sequence shown here is derived from an EMBL/GenBank/DDBJ whole genome shotgun (WGS) entry which is preliminary data.</text>
</comment>
<feature type="region of interest" description="Disordered" evidence="1">
    <location>
        <begin position="410"/>
        <end position="430"/>
    </location>
</feature>
<evidence type="ECO:0008006" key="4">
    <source>
        <dbReference type="Google" id="ProtNLM"/>
    </source>
</evidence>
<dbReference type="EMBL" id="CAJQYY010000006">
    <property type="protein sequence ID" value="CAG4892816.1"/>
    <property type="molecule type" value="Genomic_DNA"/>
</dbReference>
<accession>A0ABM8U0Z0</accession>
<dbReference type="Proteomes" id="UP000789752">
    <property type="component" value="Unassembled WGS sequence"/>
</dbReference>
<keyword evidence="3" id="KW-1185">Reference proteome</keyword>
<evidence type="ECO:0000313" key="3">
    <source>
        <dbReference type="Proteomes" id="UP000789752"/>
    </source>
</evidence>
<organism evidence="2 3">
    <name type="scientific">Paraburkholderia gardini</name>
    <dbReference type="NCBI Taxonomy" id="2823469"/>
    <lineage>
        <taxon>Bacteria</taxon>
        <taxon>Pseudomonadati</taxon>
        <taxon>Pseudomonadota</taxon>
        <taxon>Betaproteobacteria</taxon>
        <taxon>Burkholderiales</taxon>
        <taxon>Burkholderiaceae</taxon>
        <taxon>Paraburkholderia</taxon>
    </lineage>
</organism>
<gene>
    <name evidence="2" type="ORF">R54767_01415</name>
</gene>
<dbReference type="Pfam" id="PF13289">
    <property type="entry name" value="SIR2_2"/>
    <property type="match status" value="1"/>
</dbReference>
<evidence type="ECO:0000313" key="2">
    <source>
        <dbReference type="EMBL" id="CAG4892816.1"/>
    </source>
</evidence>
<sequence>MPPKLFKKQGKYPMTVSVHNPDQYMASLRQIIAQGRKRIGLLVGAGAPAGIFPPGSDKPLIPAVAGLTNMVMEVLKPDYGKTLDSVRAELDTPNIETILSRVRSLAGVIGKTKVHDLDGEGYKQLSEAICEQIGAIVNRPLHEGPSPYTEFVTWISGTGREHPVEIFTTNYDLLFEQALERTRVPFFDGFSGASEPFFDPSSVASNDLPARWTRLWKLHGSLGWAANARGEVIRTGRADATHLVFPEHLKYDQTQKAPYAALFDRLRAFLMTPDTLLIATGFSFADAHISARIDECLAANPSASVFAFQFKPLDQEVYACDIAGRRANMSLYSPDKAMINGIAAPWMPGDMPTRDWGAIRATYWAIDEKSGAAQFQLGRFDRLARFFASSRAAQHFPPAAPVVDPVAAAVEPAPRGDGPLPAAGSTAGPA</sequence>
<name>A0ABM8U0Z0_9BURK</name>
<protein>
    <recommendedName>
        <fullName evidence="4">SIR2-like protein</fullName>
    </recommendedName>
</protein>
<evidence type="ECO:0000256" key="1">
    <source>
        <dbReference type="SAM" id="MobiDB-lite"/>
    </source>
</evidence>